<name>A0A8X6PP93_NEPPI</name>
<dbReference type="EMBL" id="BMAW01072214">
    <property type="protein sequence ID" value="GFT81814.1"/>
    <property type="molecule type" value="Genomic_DNA"/>
</dbReference>
<evidence type="ECO:0008006" key="3">
    <source>
        <dbReference type="Google" id="ProtNLM"/>
    </source>
</evidence>
<sequence>MCGIGKFHLCGHQGHKSKECPRNPAVLNGRLPDSYPILSDTEIFFPFDGLYTSLLQLLKRNAASLIALYLIQYPDLYNCRRQNTFYTLNVQIWMTLHLIRKSQNKRSREFMLKLEGTCFMIMNHS</sequence>
<comment type="caution">
    <text evidence="1">The sequence shown here is derived from an EMBL/GenBank/DDBJ whole genome shotgun (WGS) entry which is preliminary data.</text>
</comment>
<dbReference type="OrthoDB" id="6819429at2759"/>
<proteinExistence type="predicted"/>
<reference evidence="1" key="1">
    <citation type="submission" date="2020-08" db="EMBL/GenBank/DDBJ databases">
        <title>Multicomponent nature underlies the extraordinary mechanical properties of spider dragline silk.</title>
        <authorList>
            <person name="Kono N."/>
            <person name="Nakamura H."/>
            <person name="Mori M."/>
            <person name="Yoshida Y."/>
            <person name="Ohtoshi R."/>
            <person name="Malay A.D."/>
            <person name="Moran D.A.P."/>
            <person name="Tomita M."/>
            <person name="Numata K."/>
            <person name="Arakawa K."/>
        </authorList>
    </citation>
    <scope>NUCLEOTIDE SEQUENCE</scope>
</reference>
<organism evidence="1 2">
    <name type="scientific">Nephila pilipes</name>
    <name type="common">Giant wood spider</name>
    <name type="synonym">Nephila maculata</name>
    <dbReference type="NCBI Taxonomy" id="299642"/>
    <lineage>
        <taxon>Eukaryota</taxon>
        <taxon>Metazoa</taxon>
        <taxon>Ecdysozoa</taxon>
        <taxon>Arthropoda</taxon>
        <taxon>Chelicerata</taxon>
        <taxon>Arachnida</taxon>
        <taxon>Araneae</taxon>
        <taxon>Araneomorphae</taxon>
        <taxon>Entelegynae</taxon>
        <taxon>Araneoidea</taxon>
        <taxon>Nephilidae</taxon>
        <taxon>Nephila</taxon>
    </lineage>
</organism>
<evidence type="ECO:0000313" key="2">
    <source>
        <dbReference type="Proteomes" id="UP000887013"/>
    </source>
</evidence>
<dbReference type="Proteomes" id="UP000887013">
    <property type="component" value="Unassembled WGS sequence"/>
</dbReference>
<dbReference type="AlphaFoldDB" id="A0A8X6PP93"/>
<evidence type="ECO:0000313" key="1">
    <source>
        <dbReference type="EMBL" id="GFT81814.1"/>
    </source>
</evidence>
<accession>A0A8X6PP93</accession>
<gene>
    <name evidence="1" type="ORF">NPIL_413761</name>
</gene>
<keyword evidence="2" id="KW-1185">Reference proteome</keyword>
<protein>
    <recommendedName>
        <fullName evidence="3">CCHC-type domain-containing protein</fullName>
    </recommendedName>
</protein>